<evidence type="ECO:0000256" key="1">
    <source>
        <dbReference type="SAM" id="MobiDB-lite"/>
    </source>
</evidence>
<feature type="region of interest" description="Disordered" evidence="1">
    <location>
        <begin position="234"/>
        <end position="279"/>
    </location>
</feature>
<dbReference type="PANTHER" id="PTHR23242">
    <property type="entry name" value="TRANSCRIPTION FACTOR HOXA13"/>
    <property type="match status" value="1"/>
</dbReference>
<feature type="region of interest" description="Disordered" evidence="1">
    <location>
        <begin position="405"/>
        <end position="461"/>
    </location>
</feature>
<keyword evidence="2" id="KW-0812">Transmembrane</keyword>
<feature type="compositionally biased region" description="Acidic residues" evidence="1">
    <location>
        <begin position="407"/>
        <end position="427"/>
    </location>
</feature>
<evidence type="ECO:0000313" key="4">
    <source>
        <dbReference type="Proteomes" id="UP001183824"/>
    </source>
</evidence>
<name>A0ABU2VG12_9ACTN</name>
<keyword evidence="4" id="KW-1185">Reference proteome</keyword>
<organism evidence="3 4">
    <name type="scientific">Streptomyces doebereineriae</name>
    <dbReference type="NCBI Taxonomy" id="3075528"/>
    <lineage>
        <taxon>Bacteria</taxon>
        <taxon>Bacillati</taxon>
        <taxon>Actinomycetota</taxon>
        <taxon>Actinomycetes</taxon>
        <taxon>Kitasatosporales</taxon>
        <taxon>Streptomycetaceae</taxon>
        <taxon>Streptomyces</taxon>
    </lineage>
</organism>
<accession>A0ABU2VG12</accession>
<evidence type="ECO:0000256" key="2">
    <source>
        <dbReference type="SAM" id="Phobius"/>
    </source>
</evidence>
<gene>
    <name evidence="3" type="ORF">RNB18_30590</name>
</gene>
<dbReference type="InterPro" id="IPR021235">
    <property type="entry name" value="DUF2637"/>
</dbReference>
<dbReference type="Proteomes" id="UP001183824">
    <property type="component" value="Unassembled WGS sequence"/>
</dbReference>
<dbReference type="Pfam" id="PF10935">
    <property type="entry name" value="DUF2637"/>
    <property type="match status" value="1"/>
</dbReference>
<dbReference type="EMBL" id="JAVREZ010000012">
    <property type="protein sequence ID" value="MDT0484508.1"/>
    <property type="molecule type" value="Genomic_DNA"/>
</dbReference>
<evidence type="ECO:0000313" key="3">
    <source>
        <dbReference type="EMBL" id="MDT0484508.1"/>
    </source>
</evidence>
<sequence length="604" mass="66098">MVVTGAVVIAGIGFAGSYAAVRELAVKKGFGTFAYVFPIGIDAGICVLLALDLLLTWIRITFPLLRQTAWLLTAATIAFNGAASWGDPLGVAMHAALPVLFVVAVEAARHATGRITDITADTHIEGVRLSRWILSPAPTFLLWRRMKLWELRSYEQVIRLERDRLVYQSSLRSRFGRAWRRKAPVESLMPLRLARYGVPLAETAPAGLAAAGIDELPIAFTFTAGRPPAHLQSEDAALEAAADREDEPGQLRTEAGPPETQDRPAEPEPSPTEPAEKDAAEGFADAYQAWIARFQTEPTAAQFVYWLQEHGITTTAAGGVLTDEQVLPLLQVLQQRYGPPPEPAPEGQQTDVAWHDYFSNSWFMYAQENGPYPAANAYERDTITGPGGRPLTGEDLTAFAGAFQQTESDETDQPADQEAHEPDEDQAGEPVPREEEPEADTGVGAQPAKDQRGPCVNTAIGTPLPDEETALVSAQLTTVDRYYLAWSQLQTQRGDELQSSTQEAEQLSAFLAQEKGMKGRGGKQPVSPSNLRRYLLPFRIYRLWAEQRARSGPPSLEAIAQDCAAQGITAQHNKPITIAYLAAQVDGFERRWQALTHHHARTPP</sequence>
<feature type="transmembrane region" description="Helical" evidence="2">
    <location>
        <begin position="35"/>
        <end position="57"/>
    </location>
</feature>
<keyword evidence="2" id="KW-0472">Membrane</keyword>
<reference evidence="4" key="1">
    <citation type="submission" date="2023-07" db="EMBL/GenBank/DDBJ databases">
        <title>30 novel species of actinomycetes from the DSMZ collection.</title>
        <authorList>
            <person name="Nouioui I."/>
        </authorList>
    </citation>
    <scope>NUCLEOTIDE SEQUENCE [LARGE SCALE GENOMIC DNA]</scope>
    <source>
        <strain evidence="4">DSM 41640</strain>
    </source>
</reference>
<dbReference type="RefSeq" id="WP_311717365.1">
    <property type="nucleotide sequence ID" value="NZ_JAVREZ010000012.1"/>
</dbReference>
<protein>
    <submittedName>
        <fullName evidence="3">DUF2637 domain-containing protein</fullName>
    </submittedName>
</protein>
<proteinExistence type="predicted"/>
<dbReference type="PANTHER" id="PTHR23242:SF9">
    <property type="entry name" value="TRANSCRIPTION FACTOR HOXA13"/>
    <property type="match status" value="1"/>
</dbReference>
<comment type="caution">
    <text evidence="3">The sequence shown here is derived from an EMBL/GenBank/DDBJ whole genome shotgun (WGS) entry which is preliminary data.</text>
</comment>
<keyword evidence="2" id="KW-1133">Transmembrane helix</keyword>